<accession>A0A0V1AID0</accession>
<dbReference type="AlphaFoldDB" id="A0A0V1AID0"/>
<proteinExistence type="predicted"/>
<evidence type="ECO:0000313" key="2">
    <source>
        <dbReference type="Proteomes" id="UP000054776"/>
    </source>
</evidence>
<dbReference type="Proteomes" id="UP000054776">
    <property type="component" value="Unassembled WGS sequence"/>
</dbReference>
<comment type="caution">
    <text evidence="1">The sequence shown here is derived from an EMBL/GenBank/DDBJ whole genome shotgun (WGS) entry which is preliminary data.</text>
</comment>
<reference evidence="1 2" key="1">
    <citation type="submission" date="2015-01" db="EMBL/GenBank/DDBJ databases">
        <title>Evolution of Trichinella species and genotypes.</title>
        <authorList>
            <person name="Korhonen P.K."/>
            <person name="Edoardo P."/>
            <person name="Giuseppe L.R."/>
            <person name="Gasser R.B."/>
        </authorList>
    </citation>
    <scope>NUCLEOTIDE SEQUENCE [LARGE SCALE GENOMIC DNA]</scope>
    <source>
        <strain evidence="1">ISS3</strain>
    </source>
</reference>
<protein>
    <submittedName>
        <fullName evidence="1">Uncharacterized protein</fullName>
    </submittedName>
</protein>
<organism evidence="1 2">
    <name type="scientific">Trichinella spiralis</name>
    <name type="common">Trichina worm</name>
    <dbReference type="NCBI Taxonomy" id="6334"/>
    <lineage>
        <taxon>Eukaryota</taxon>
        <taxon>Metazoa</taxon>
        <taxon>Ecdysozoa</taxon>
        <taxon>Nematoda</taxon>
        <taxon>Enoplea</taxon>
        <taxon>Dorylaimia</taxon>
        <taxon>Trichinellida</taxon>
        <taxon>Trichinellidae</taxon>
        <taxon>Trichinella</taxon>
    </lineage>
</organism>
<evidence type="ECO:0000313" key="1">
    <source>
        <dbReference type="EMBL" id="KRY24551.1"/>
    </source>
</evidence>
<name>A0A0V1AID0_TRISP</name>
<dbReference type="InParanoid" id="A0A0V1AID0"/>
<dbReference type="EMBL" id="JYDH01001636">
    <property type="protein sequence ID" value="KRY24551.1"/>
    <property type="molecule type" value="Genomic_DNA"/>
</dbReference>
<keyword evidence="2" id="KW-1185">Reference proteome</keyword>
<sequence length="58" mass="6632">MQRLVSGIILPFDLTICNCLGVIREVGLFCKWSFKRSKALKTFIKKLITGRLVYATKI</sequence>
<gene>
    <name evidence="1" type="ORF">T01_12532</name>
</gene>